<dbReference type="EMBL" id="JAGSND010000001">
    <property type="protein sequence ID" value="MBR0596668.1"/>
    <property type="molecule type" value="Genomic_DNA"/>
</dbReference>
<dbReference type="InterPro" id="IPR037126">
    <property type="entry name" value="PdaC/RsiV-like_sf"/>
</dbReference>
<dbReference type="Pfam" id="PF11738">
    <property type="entry name" value="DUF3298"/>
    <property type="match status" value="1"/>
</dbReference>
<reference evidence="3" key="2">
    <citation type="submission" date="2021-04" db="EMBL/GenBank/DDBJ databases">
        <authorList>
            <person name="Liu J."/>
        </authorList>
    </citation>
    <scope>NUCLEOTIDE SEQUENCE</scope>
    <source>
        <strain evidence="3">BAD-6</strain>
    </source>
</reference>
<evidence type="ECO:0000259" key="1">
    <source>
        <dbReference type="Pfam" id="PF11738"/>
    </source>
</evidence>
<dbReference type="AlphaFoldDB" id="A0A8J7VZ46"/>
<comment type="caution">
    <text evidence="3">The sequence shown here is derived from an EMBL/GenBank/DDBJ whole genome shotgun (WGS) entry which is preliminary data.</text>
</comment>
<accession>A0A8J7VZ46</accession>
<feature type="domain" description="DUF3298" evidence="1">
    <location>
        <begin position="138"/>
        <end position="217"/>
    </location>
</feature>
<organism evidence="3 4">
    <name type="scientific">Sinanaerobacter chloroacetimidivorans</name>
    <dbReference type="NCBI Taxonomy" id="2818044"/>
    <lineage>
        <taxon>Bacteria</taxon>
        <taxon>Bacillati</taxon>
        <taxon>Bacillota</taxon>
        <taxon>Clostridia</taxon>
        <taxon>Peptostreptococcales</taxon>
        <taxon>Anaerovoracaceae</taxon>
        <taxon>Sinanaerobacter</taxon>
    </lineage>
</organism>
<dbReference type="InterPro" id="IPR021729">
    <property type="entry name" value="DUF3298"/>
</dbReference>
<proteinExistence type="predicted"/>
<sequence>MRNYPASISIITIESEMYHNSVPVLHYTIQYPQFMNRYHQKALNRINTYYKKMALEYQLQFETVMYCEAVNQYEYSIANDFPFHMYEALLNFQVTYNKDCVISLFFDIYRFTGGAHGNTIRFADTWNIENGYRIPLSQLFIPSLDYKEWLITMITKQIAYQMSQGENWYFEEYESLVRQYFNCNNFYLSPEGVMIFFQQYEIAPYASGIPVFTIPFDENCVSRPFCCRCW</sequence>
<evidence type="ECO:0000313" key="3">
    <source>
        <dbReference type="EMBL" id="MBR0596668.1"/>
    </source>
</evidence>
<dbReference type="Gene3D" id="3.90.640.20">
    <property type="entry name" value="Heat-shock cognate protein, ATPase"/>
    <property type="match status" value="1"/>
</dbReference>
<dbReference type="Proteomes" id="UP000675664">
    <property type="component" value="Unassembled WGS sequence"/>
</dbReference>
<reference evidence="3" key="1">
    <citation type="submission" date="2021-04" db="EMBL/GenBank/DDBJ databases">
        <title>Sinoanaerobacter chloroacetimidivorans sp. nov., an obligate anaerobic bacterium isolated from anaerobic sludge.</title>
        <authorList>
            <person name="Bao Y."/>
        </authorList>
    </citation>
    <scope>NUCLEOTIDE SEQUENCE</scope>
    <source>
        <strain evidence="3">BAD-6</strain>
    </source>
</reference>
<feature type="domain" description="Deacetylase PdaC" evidence="2">
    <location>
        <begin position="23"/>
        <end position="119"/>
    </location>
</feature>
<protein>
    <submittedName>
        <fullName evidence="3">DUF3298 and DUF4163 domain-containing protein</fullName>
    </submittedName>
</protein>
<name>A0A8J7VZ46_9FIRM</name>
<dbReference type="InterPro" id="IPR025303">
    <property type="entry name" value="PdaC"/>
</dbReference>
<keyword evidence="4" id="KW-1185">Reference proteome</keyword>
<dbReference type="Pfam" id="PF13739">
    <property type="entry name" value="PdaC"/>
    <property type="match status" value="1"/>
</dbReference>
<dbReference type="RefSeq" id="WP_227016789.1">
    <property type="nucleotide sequence ID" value="NZ_JAGSND010000001.1"/>
</dbReference>
<gene>
    <name evidence="3" type="ORF">KCX82_02150</name>
</gene>
<dbReference type="Gene3D" id="3.30.565.40">
    <property type="entry name" value="Fervidobacterium nodosum Rt17-B1 like"/>
    <property type="match status" value="1"/>
</dbReference>
<evidence type="ECO:0000313" key="4">
    <source>
        <dbReference type="Proteomes" id="UP000675664"/>
    </source>
</evidence>
<evidence type="ECO:0000259" key="2">
    <source>
        <dbReference type="Pfam" id="PF13739"/>
    </source>
</evidence>